<dbReference type="GO" id="GO:0031966">
    <property type="term" value="C:mitochondrial membrane"/>
    <property type="evidence" value="ECO:0007669"/>
    <property type="project" value="UniProtKB-SubCell"/>
</dbReference>
<evidence type="ECO:0000256" key="14">
    <source>
        <dbReference type="ARBA" id="ARBA00023136"/>
    </source>
</evidence>
<evidence type="ECO:0000259" key="18">
    <source>
        <dbReference type="Pfam" id="PF00361"/>
    </source>
</evidence>
<keyword evidence="5" id="KW-0813">Transport</keyword>
<keyword evidence="9" id="KW-0249">Electron transport</keyword>
<dbReference type="PANTHER" id="PTHR43507">
    <property type="entry name" value="NADH-UBIQUINONE OXIDOREDUCTASE CHAIN 4"/>
    <property type="match status" value="1"/>
</dbReference>
<evidence type="ECO:0000256" key="13">
    <source>
        <dbReference type="ARBA" id="ARBA00023128"/>
    </source>
</evidence>
<dbReference type="EMBL" id="AB181788">
    <property type="protein sequence ID" value="BAD95961.1"/>
    <property type="molecule type" value="Genomic_DNA"/>
</dbReference>
<geneLocation type="mitochondrion" evidence="20"/>
<evidence type="ECO:0000313" key="32">
    <source>
        <dbReference type="EMBL" id="BAD95964.1"/>
    </source>
</evidence>
<keyword evidence="14 17" id="KW-0472">Membrane</keyword>
<evidence type="ECO:0000256" key="16">
    <source>
        <dbReference type="ARBA" id="ARBA00049551"/>
    </source>
</evidence>
<evidence type="ECO:0000313" key="21">
    <source>
        <dbReference type="EMBL" id="BAD95953.1"/>
    </source>
</evidence>
<dbReference type="EMBL" id="AB181792">
    <property type="protein sequence ID" value="BAD95965.1"/>
    <property type="molecule type" value="Genomic_DNA"/>
</dbReference>
<dbReference type="AlphaFoldDB" id="Q53UM7"/>
<dbReference type="EMBL" id="AB181779">
    <property type="protein sequence ID" value="BAD95952.1"/>
    <property type="molecule type" value="Genomic_DNA"/>
</dbReference>
<dbReference type="EMBL" id="AB181781">
    <property type="protein sequence ID" value="BAD95954.1"/>
    <property type="molecule type" value="Genomic_DNA"/>
</dbReference>
<dbReference type="EC" id="7.1.1.2" evidence="3"/>
<evidence type="ECO:0000256" key="1">
    <source>
        <dbReference type="ARBA" id="ARBA00004225"/>
    </source>
</evidence>
<evidence type="ECO:0000313" key="38">
    <source>
        <dbReference type="EMBL" id="BAD95970.1"/>
    </source>
</evidence>
<feature type="transmembrane region" description="Helical" evidence="17">
    <location>
        <begin position="84"/>
        <end position="100"/>
    </location>
</feature>
<evidence type="ECO:0000313" key="28">
    <source>
        <dbReference type="EMBL" id="BAD95960.1"/>
    </source>
</evidence>
<evidence type="ECO:0000256" key="9">
    <source>
        <dbReference type="ARBA" id="ARBA00022982"/>
    </source>
</evidence>
<dbReference type="EMBL" id="AB181782">
    <property type="protein sequence ID" value="BAD95955.1"/>
    <property type="molecule type" value="Genomic_DNA"/>
</dbReference>
<keyword evidence="12" id="KW-0830">Ubiquinone</keyword>
<evidence type="ECO:0000313" key="27">
    <source>
        <dbReference type="EMBL" id="BAD95959.1"/>
    </source>
</evidence>
<evidence type="ECO:0000313" key="39">
    <source>
        <dbReference type="EMBL" id="BAD95971.1"/>
    </source>
</evidence>
<dbReference type="EMBL" id="AB181795">
    <property type="protein sequence ID" value="BAD95968.1"/>
    <property type="molecule type" value="Genomic_DNA"/>
</dbReference>
<reference evidence="20" key="1">
    <citation type="journal article" date="2005" name="Zool. Sci.">
        <title>Unexpected ceiling of genetic differentiation in the control region of the mitochondrial DNA between different subspecies of the ayu Plecoglossus altivelis.</title>
        <authorList>
            <person name="Takeshima H."/>
            <person name="Iguchi K."/>
            <person name="Nishida M."/>
        </authorList>
    </citation>
    <scope>NUCLEOTIDE SEQUENCE</scope>
    <source>
        <strain evidence="19">KWU01</strain>
        <strain evidence="20">KWU02</strain>
        <strain evidence="21">KWU03</strain>
        <strain evidence="22">KWU05</strain>
        <strain evidence="23">KWU07</strain>
        <strain evidence="24">KWU08</strain>
        <strain evidence="25">KWU09</strain>
        <strain evidence="26">KWU10</strain>
        <strain evidence="27">KWU12</strain>
        <strain evidence="28">KWU13</strain>
        <strain evidence="29">KWU14</strain>
        <strain evidence="30">KWU15</strain>
        <strain evidence="31">YKG01</strain>
        <strain evidence="32">YKG02</strain>
        <strain evidence="33">YKG05</strain>
        <strain evidence="34">YKG07</strain>
        <strain evidence="35">YKG08</strain>
        <strain evidence="36">YKG09</strain>
        <strain evidence="37">YKG11</strain>
        <strain evidence="38">YKG13</strain>
        <strain evidence="39">YKG14</strain>
        <strain evidence="40">YKG15</strain>
    </source>
</reference>
<keyword evidence="13 20" id="KW-0496">Mitochondrion</keyword>
<dbReference type="GO" id="GO:0003954">
    <property type="term" value="F:NADH dehydrogenase activity"/>
    <property type="evidence" value="ECO:0007669"/>
    <property type="project" value="TreeGrafter"/>
</dbReference>
<evidence type="ECO:0000313" key="30">
    <source>
        <dbReference type="EMBL" id="BAD95962.1"/>
    </source>
</evidence>
<dbReference type="EMBL" id="AB181791">
    <property type="protein sequence ID" value="BAD95964.1"/>
    <property type="molecule type" value="Genomic_DNA"/>
</dbReference>
<dbReference type="EMBL" id="AB181784">
    <property type="protein sequence ID" value="BAD95957.1"/>
    <property type="molecule type" value="Genomic_DNA"/>
</dbReference>
<comment type="similarity">
    <text evidence="2">Belongs to the complex I subunit 4 family.</text>
</comment>
<evidence type="ECO:0000313" key="36">
    <source>
        <dbReference type="EMBL" id="BAD95968.1"/>
    </source>
</evidence>
<evidence type="ECO:0000313" key="23">
    <source>
        <dbReference type="EMBL" id="BAD95955.1"/>
    </source>
</evidence>
<dbReference type="EMBL" id="AB181799">
    <property type="protein sequence ID" value="BAD95972.1"/>
    <property type="molecule type" value="Genomic_DNA"/>
</dbReference>
<evidence type="ECO:0000313" key="29">
    <source>
        <dbReference type="EMBL" id="BAD95961.1"/>
    </source>
</evidence>
<comment type="subcellular location">
    <subcellularLocation>
        <location evidence="1">Mitochondrion membrane</location>
        <topology evidence="1">Multi-pass membrane protein</topology>
    </subcellularLocation>
</comment>
<dbReference type="InterPro" id="IPR003918">
    <property type="entry name" value="NADH_UbQ_OxRdtase"/>
</dbReference>
<evidence type="ECO:0000313" key="34">
    <source>
        <dbReference type="EMBL" id="BAD95966.1"/>
    </source>
</evidence>
<dbReference type="EMBL" id="AB181793">
    <property type="protein sequence ID" value="BAD95966.1"/>
    <property type="molecule type" value="Genomic_DNA"/>
</dbReference>
<dbReference type="GO" id="GO:0042773">
    <property type="term" value="P:ATP synthesis coupled electron transport"/>
    <property type="evidence" value="ECO:0007669"/>
    <property type="project" value="InterPro"/>
</dbReference>
<evidence type="ECO:0000313" key="35">
    <source>
        <dbReference type="EMBL" id="BAD95967.1"/>
    </source>
</evidence>
<accession>Q53UM7</accession>
<feature type="domain" description="NADH:quinone oxidoreductase/Mrp antiporter transmembrane" evidence="18">
    <location>
        <begin position="2"/>
        <end position="54"/>
    </location>
</feature>
<keyword evidence="7 17" id="KW-0812">Transmembrane</keyword>
<evidence type="ECO:0000256" key="8">
    <source>
        <dbReference type="ARBA" id="ARBA00022967"/>
    </source>
</evidence>
<dbReference type="EMBL" id="AB181787">
    <property type="protein sequence ID" value="BAD95960.1"/>
    <property type="molecule type" value="Genomic_DNA"/>
</dbReference>
<proteinExistence type="inferred from homology"/>
<dbReference type="InterPro" id="IPR001750">
    <property type="entry name" value="ND/Mrp_TM"/>
</dbReference>
<evidence type="ECO:0000313" key="33">
    <source>
        <dbReference type="EMBL" id="BAD95965.1"/>
    </source>
</evidence>
<evidence type="ECO:0000256" key="11">
    <source>
        <dbReference type="ARBA" id="ARBA00023027"/>
    </source>
</evidence>
<evidence type="ECO:0000256" key="12">
    <source>
        <dbReference type="ARBA" id="ARBA00023075"/>
    </source>
</evidence>
<gene>
    <name evidence="20" type="primary">ND4</name>
</gene>
<evidence type="ECO:0000313" key="20">
    <source>
        <dbReference type="EMBL" id="BAD95952.1"/>
    </source>
</evidence>
<evidence type="ECO:0000256" key="2">
    <source>
        <dbReference type="ARBA" id="ARBA00009025"/>
    </source>
</evidence>
<dbReference type="EMBL" id="AB181796">
    <property type="protein sequence ID" value="BAD95969.1"/>
    <property type="molecule type" value="Genomic_DNA"/>
</dbReference>
<dbReference type="EMBL" id="AB181780">
    <property type="protein sequence ID" value="BAD95953.1"/>
    <property type="molecule type" value="Genomic_DNA"/>
</dbReference>
<keyword evidence="8" id="KW-1278">Translocase</keyword>
<evidence type="ECO:0000313" key="31">
    <source>
        <dbReference type="EMBL" id="BAD95963.1"/>
    </source>
</evidence>
<name>Q53UM7_PLEAT</name>
<dbReference type="EMBL" id="AB181794">
    <property type="protein sequence ID" value="BAD95967.1"/>
    <property type="molecule type" value="Genomic_DNA"/>
</dbReference>
<evidence type="ECO:0000256" key="3">
    <source>
        <dbReference type="ARBA" id="ARBA00012944"/>
    </source>
</evidence>
<dbReference type="Pfam" id="PF00361">
    <property type="entry name" value="Proton_antipo_M"/>
    <property type="match status" value="1"/>
</dbReference>
<comment type="catalytic activity">
    <reaction evidence="16">
        <text>a ubiquinone + NADH + 5 H(+)(in) = a ubiquinol + NAD(+) + 4 H(+)(out)</text>
        <dbReference type="Rhea" id="RHEA:29091"/>
        <dbReference type="Rhea" id="RHEA-COMP:9565"/>
        <dbReference type="Rhea" id="RHEA-COMP:9566"/>
        <dbReference type="ChEBI" id="CHEBI:15378"/>
        <dbReference type="ChEBI" id="CHEBI:16389"/>
        <dbReference type="ChEBI" id="CHEBI:17976"/>
        <dbReference type="ChEBI" id="CHEBI:57540"/>
        <dbReference type="ChEBI" id="CHEBI:57945"/>
        <dbReference type="EC" id="7.1.1.2"/>
    </reaction>
</comment>
<evidence type="ECO:0000313" key="26">
    <source>
        <dbReference type="EMBL" id="BAD95958.1"/>
    </source>
</evidence>
<dbReference type="EMBL" id="AB181797">
    <property type="protein sequence ID" value="BAD95970.1"/>
    <property type="molecule type" value="Genomic_DNA"/>
</dbReference>
<dbReference type="PANTHER" id="PTHR43507:SF20">
    <property type="entry name" value="NADH-UBIQUINONE OXIDOREDUCTASE CHAIN 4"/>
    <property type="match status" value="1"/>
</dbReference>
<keyword evidence="10 17" id="KW-1133">Transmembrane helix</keyword>
<dbReference type="EMBL" id="AB181778">
    <property type="protein sequence ID" value="BAD95951.1"/>
    <property type="molecule type" value="Genomic_DNA"/>
</dbReference>
<keyword evidence="6" id="KW-0679">Respiratory chain</keyword>
<evidence type="ECO:0000256" key="10">
    <source>
        <dbReference type="ARBA" id="ARBA00022989"/>
    </source>
</evidence>
<dbReference type="EMBL" id="AB181798">
    <property type="protein sequence ID" value="BAD95971.1"/>
    <property type="molecule type" value="Genomic_DNA"/>
</dbReference>
<evidence type="ECO:0000313" key="40">
    <source>
        <dbReference type="EMBL" id="BAD95972.1"/>
    </source>
</evidence>
<evidence type="ECO:0000256" key="17">
    <source>
        <dbReference type="SAM" id="Phobius"/>
    </source>
</evidence>
<evidence type="ECO:0000256" key="7">
    <source>
        <dbReference type="ARBA" id="ARBA00022692"/>
    </source>
</evidence>
<dbReference type="GO" id="GO:0048039">
    <property type="term" value="F:ubiquinone binding"/>
    <property type="evidence" value="ECO:0007669"/>
    <property type="project" value="TreeGrafter"/>
</dbReference>
<evidence type="ECO:0000313" key="22">
    <source>
        <dbReference type="EMBL" id="BAD95954.1"/>
    </source>
</evidence>
<evidence type="ECO:0000313" key="19">
    <source>
        <dbReference type="EMBL" id="BAD95951.1"/>
    </source>
</evidence>
<evidence type="ECO:0000256" key="4">
    <source>
        <dbReference type="ARBA" id="ARBA00021006"/>
    </source>
</evidence>
<evidence type="ECO:0000256" key="5">
    <source>
        <dbReference type="ARBA" id="ARBA00022448"/>
    </source>
</evidence>
<evidence type="ECO:0000256" key="6">
    <source>
        <dbReference type="ARBA" id="ARBA00022660"/>
    </source>
</evidence>
<dbReference type="EMBL" id="AB181786">
    <property type="protein sequence ID" value="BAD95959.1"/>
    <property type="molecule type" value="Genomic_DNA"/>
</dbReference>
<dbReference type="GO" id="GO:0008137">
    <property type="term" value="F:NADH dehydrogenase (ubiquinone) activity"/>
    <property type="evidence" value="ECO:0007669"/>
    <property type="project" value="UniProtKB-EC"/>
</dbReference>
<keyword evidence="11" id="KW-0520">NAD</keyword>
<evidence type="ECO:0000313" key="24">
    <source>
        <dbReference type="EMBL" id="BAD95956.1"/>
    </source>
</evidence>
<feature type="transmembrane region" description="Helical" evidence="17">
    <location>
        <begin position="42"/>
        <end position="63"/>
    </location>
</feature>
<dbReference type="EMBL" id="AB181790">
    <property type="protein sequence ID" value="BAD95963.1"/>
    <property type="molecule type" value="Genomic_DNA"/>
</dbReference>
<evidence type="ECO:0000313" key="37">
    <source>
        <dbReference type="EMBL" id="BAD95969.1"/>
    </source>
</evidence>
<organism evidence="20">
    <name type="scientific">Plecoglossus altivelis ryukyuensis</name>
    <dbReference type="NCBI Taxonomy" id="281465"/>
    <lineage>
        <taxon>Eukaryota</taxon>
        <taxon>Metazoa</taxon>
        <taxon>Chordata</taxon>
        <taxon>Craniata</taxon>
        <taxon>Vertebrata</taxon>
        <taxon>Euteleostomi</taxon>
        <taxon>Actinopterygii</taxon>
        <taxon>Neopterygii</taxon>
        <taxon>Teleostei</taxon>
        <taxon>Stomiati</taxon>
        <taxon>Osmeriformes</taxon>
        <taxon>Plecoglossus</taxon>
    </lineage>
</organism>
<protein>
    <recommendedName>
        <fullName evidence="4">NADH-ubiquinone oxidoreductase chain 4</fullName>
        <ecNumber evidence="3">7.1.1.2</ecNumber>
    </recommendedName>
    <alternativeName>
        <fullName evidence="15">NADH dehydrogenase subunit 4</fullName>
    </alternativeName>
</protein>
<evidence type="ECO:0000256" key="15">
    <source>
        <dbReference type="ARBA" id="ARBA00031025"/>
    </source>
</evidence>
<sequence length="110" mass="12379">MALPLTATWWFIANLANLALPPLPNLMGELVIITAMFNWSYWTIAITGVGTLITASYSLYLFLTSQRGPLPAHIIALDPSHTREHLLLTLHLLPILLLVLKPELMWGWCF</sequence>
<evidence type="ECO:0000313" key="25">
    <source>
        <dbReference type="EMBL" id="BAD95957.1"/>
    </source>
</evidence>
<dbReference type="GO" id="GO:0015990">
    <property type="term" value="P:electron transport coupled proton transport"/>
    <property type="evidence" value="ECO:0007669"/>
    <property type="project" value="TreeGrafter"/>
</dbReference>
<dbReference type="EMBL" id="AB181789">
    <property type="protein sequence ID" value="BAD95962.1"/>
    <property type="molecule type" value="Genomic_DNA"/>
</dbReference>
<dbReference type="EMBL" id="AB181783">
    <property type="protein sequence ID" value="BAD95956.1"/>
    <property type="molecule type" value="Genomic_DNA"/>
</dbReference>
<dbReference type="EMBL" id="AB181785">
    <property type="protein sequence ID" value="BAD95958.1"/>
    <property type="molecule type" value="Genomic_DNA"/>
</dbReference>